<reference evidence="3" key="1">
    <citation type="submission" date="2018-05" db="EMBL/GenBank/DDBJ databases">
        <title>Azospirillum thermophila sp. nov., a novel isolated from hot spring.</title>
        <authorList>
            <person name="Zhao Z."/>
        </authorList>
    </citation>
    <scope>NUCLEOTIDE SEQUENCE [LARGE SCALE GENOMIC DNA]</scope>
    <source>
        <strain evidence="3">CFH 70021</strain>
        <plasmid evidence="3">unnamed1</plasmid>
    </source>
</reference>
<geneLocation type="plasmid" evidence="2 3">
    <name>unnamed1</name>
</geneLocation>
<evidence type="ECO:0000259" key="1">
    <source>
        <dbReference type="PROSITE" id="PS50851"/>
    </source>
</evidence>
<keyword evidence="3" id="KW-1185">Reference proteome</keyword>
<protein>
    <submittedName>
        <fullName evidence="2">Chemotaxis protein CheW</fullName>
    </submittedName>
</protein>
<dbReference type="GO" id="GO:0006935">
    <property type="term" value="P:chemotaxis"/>
    <property type="evidence" value="ECO:0007669"/>
    <property type="project" value="InterPro"/>
</dbReference>
<gene>
    <name evidence="2" type="ORF">DEW08_24920</name>
</gene>
<dbReference type="OrthoDB" id="9794382at2"/>
<dbReference type="PROSITE" id="PS50851">
    <property type="entry name" value="CHEW"/>
    <property type="match status" value="1"/>
</dbReference>
<organism evidence="2 3">
    <name type="scientific">Azospirillum thermophilum</name>
    <dbReference type="NCBI Taxonomy" id="2202148"/>
    <lineage>
        <taxon>Bacteria</taxon>
        <taxon>Pseudomonadati</taxon>
        <taxon>Pseudomonadota</taxon>
        <taxon>Alphaproteobacteria</taxon>
        <taxon>Rhodospirillales</taxon>
        <taxon>Azospirillaceae</taxon>
        <taxon>Azospirillum</taxon>
    </lineage>
</organism>
<evidence type="ECO:0000313" key="2">
    <source>
        <dbReference type="EMBL" id="AWK89218.1"/>
    </source>
</evidence>
<proteinExistence type="predicted"/>
<dbReference type="SUPFAM" id="SSF50341">
    <property type="entry name" value="CheW-like"/>
    <property type="match status" value="1"/>
</dbReference>
<name>A0A2S2CXP0_9PROT</name>
<dbReference type="GO" id="GO:0005829">
    <property type="term" value="C:cytosol"/>
    <property type="evidence" value="ECO:0007669"/>
    <property type="project" value="TreeGrafter"/>
</dbReference>
<dbReference type="RefSeq" id="WP_109332271.1">
    <property type="nucleotide sequence ID" value="NZ_CP029356.1"/>
</dbReference>
<dbReference type="Gene3D" id="2.40.50.180">
    <property type="entry name" value="CheA-289, Domain 4"/>
    <property type="match status" value="1"/>
</dbReference>
<feature type="domain" description="CheW-like" evidence="1">
    <location>
        <begin position="23"/>
        <end position="163"/>
    </location>
</feature>
<dbReference type="EMBL" id="CP029356">
    <property type="protein sequence ID" value="AWK89218.1"/>
    <property type="molecule type" value="Genomic_DNA"/>
</dbReference>
<dbReference type="PANTHER" id="PTHR22617:SF23">
    <property type="entry name" value="CHEMOTAXIS PROTEIN CHEW"/>
    <property type="match status" value="1"/>
</dbReference>
<dbReference type="CDD" id="cd00732">
    <property type="entry name" value="CheW"/>
    <property type="match status" value="1"/>
</dbReference>
<dbReference type="AlphaFoldDB" id="A0A2S2CXP0"/>
<dbReference type="Pfam" id="PF01584">
    <property type="entry name" value="CheW"/>
    <property type="match status" value="1"/>
</dbReference>
<keyword evidence="2" id="KW-0614">Plasmid</keyword>
<accession>A0A2S2CXP0</accession>
<dbReference type="InterPro" id="IPR036061">
    <property type="entry name" value="CheW-like_dom_sf"/>
</dbReference>
<dbReference type="InterPro" id="IPR002545">
    <property type="entry name" value="CheW-lke_dom"/>
</dbReference>
<dbReference type="Gene3D" id="2.30.30.40">
    <property type="entry name" value="SH3 Domains"/>
    <property type="match status" value="1"/>
</dbReference>
<evidence type="ECO:0000313" key="3">
    <source>
        <dbReference type="Proteomes" id="UP000245629"/>
    </source>
</evidence>
<dbReference type="GO" id="GO:0007165">
    <property type="term" value="P:signal transduction"/>
    <property type="evidence" value="ECO:0007669"/>
    <property type="project" value="InterPro"/>
</dbReference>
<sequence>MSNAKLPTTTRKSKGDDLVATGNQDYVTMTIADQMFGIPVLQVQDVLGHQRITRIPLAPPEVAGSLNLRGRIVTAIDVRLRLGLSSRPKDKPGMSIVVDLRGELYSLMVDSVGEVLSLTNEDFERNPATLDPRWREVSTGIYRLNGQLMVVLDVPRLLNFTTIEAA</sequence>
<dbReference type="PANTHER" id="PTHR22617">
    <property type="entry name" value="CHEMOTAXIS SENSOR HISTIDINE KINASE-RELATED"/>
    <property type="match status" value="1"/>
</dbReference>
<dbReference type="SMART" id="SM00260">
    <property type="entry name" value="CheW"/>
    <property type="match status" value="1"/>
</dbReference>
<dbReference type="InterPro" id="IPR039315">
    <property type="entry name" value="CheW"/>
</dbReference>
<dbReference type="KEGG" id="azz:DEW08_24920"/>
<dbReference type="Proteomes" id="UP000245629">
    <property type="component" value="Plasmid unnamed1"/>
</dbReference>